<protein>
    <submittedName>
        <fullName evidence="1">Uncharacterized protein</fullName>
    </submittedName>
</protein>
<evidence type="ECO:0000313" key="2">
    <source>
        <dbReference type="Proteomes" id="UP000030151"/>
    </source>
</evidence>
<dbReference type="Proteomes" id="UP000030151">
    <property type="component" value="Unassembled WGS sequence"/>
</dbReference>
<evidence type="ECO:0000313" key="1">
    <source>
        <dbReference type="EMBL" id="EXV01230.1"/>
    </source>
</evidence>
<dbReference type="HOGENOM" id="CLU_1806647_0_0_1"/>
<accession>A0A014NFP3</accession>
<gene>
    <name evidence="1" type="ORF">X797_005804</name>
</gene>
<name>A0A014NFP3_9HYPO</name>
<organism evidence="1 2">
    <name type="scientific">Metarhizium robertsii</name>
    <dbReference type="NCBI Taxonomy" id="568076"/>
    <lineage>
        <taxon>Eukaryota</taxon>
        <taxon>Fungi</taxon>
        <taxon>Dikarya</taxon>
        <taxon>Ascomycota</taxon>
        <taxon>Pezizomycotina</taxon>
        <taxon>Sordariomycetes</taxon>
        <taxon>Hypocreomycetidae</taxon>
        <taxon>Hypocreales</taxon>
        <taxon>Clavicipitaceae</taxon>
        <taxon>Metarhizium</taxon>
    </lineage>
</organism>
<dbReference type="EMBL" id="JELW01000009">
    <property type="protein sequence ID" value="EXV01230.1"/>
    <property type="molecule type" value="Genomic_DNA"/>
</dbReference>
<sequence length="143" mass="15055">MFNAMTCPPHDISLPVDGTLARNGRVAPGLSGPKCQLTLRSTMRANYLGGDAPSVDNYGNPGVGWVDSVSICDEPVTACTRRLQLDPGHKVPVLVLQSRPGEASDDHGANASYNGNLLPVPGSTPHLGLLANPRKWTQEGMGN</sequence>
<reference evidence="1 2" key="1">
    <citation type="submission" date="2014-02" db="EMBL/GenBank/DDBJ databases">
        <title>The genome sequence of the entomopathogenic fungus Metarhizium robertsii ARSEF 2575.</title>
        <authorList>
            <person name="Giuliano Garisto Donzelli B."/>
            <person name="Roe B.A."/>
            <person name="Macmil S.L."/>
            <person name="Krasnoff S.B."/>
            <person name="Gibson D.M."/>
        </authorList>
    </citation>
    <scope>NUCLEOTIDE SEQUENCE [LARGE SCALE GENOMIC DNA]</scope>
    <source>
        <strain evidence="1 2">ARSEF 2575</strain>
    </source>
</reference>
<proteinExistence type="predicted"/>
<dbReference type="AlphaFoldDB" id="A0A014NFP3"/>
<comment type="caution">
    <text evidence="1">The sequence shown here is derived from an EMBL/GenBank/DDBJ whole genome shotgun (WGS) entry which is preliminary data.</text>
</comment>